<dbReference type="EMBL" id="JAMZMK010007655">
    <property type="protein sequence ID" value="KAI7743851.1"/>
    <property type="molecule type" value="Genomic_DNA"/>
</dbReference>
<dbReference type="Gene3D" id="3.80.10.10">
    <property type="entry name" value="Ribonuclease Inhibitor"/>
    <property type="match status" value="1"/>
</dbReference>
<evidence type="ECO:0000313" key="1">
    <source>
        <dbReference type="EMBL" id="KAI7743851.1"/>
    </source>
</evidence>
<dbReference type="SUPFAM" id="SSF52058">
    <property type="entry name" value="L domain-like"/>
    <property type="match status" value="1"/>
</dbReference>
<dbReference type="Pfam" id="PF00560">
    <property type="entry name" value="LRR_1"/>
    <property type="match status" value="1"/>
</dbReference>
<organism evidence="1 2">
    <name type="scientific">Ambrosia artemisiifolia</name>
    <name type="common">Common ragweed</name>
    <dbReference type="NCBI Taxonomy" id="4212"/>
    <lineage>
        <taxon>Eukaryota</taxon>
        <taxon>Viridiplantae</taxon>
        <taxon>Streptophyta</taxon>
        <taxon>Embryophyta</taxon>
        <taxon>Tracheophyta</taxon>
        <taxon>Spermatophyta</taxon>
        <taxon>Magnoliopsida</taxon>
        <taxon>eudicotyledons</taxon>
        <taxon>Gunneridae</taxon>
        <taxon>Pentapetalae</taxon>
        <taxon>asterids</taxon>
        <taxon>campanulids</taxon>
        <taxon>Asterales</taxon>
        <taxon>Asteraceae</taxon>
        <taxon>Asteroideae</taxon>
        <taxon>Heliantheae alliance</taxon>
        <taxon>Heliantheae</taxon>
        <taxon>Ambrosia</taxon>
    </lineage>
</organism>
<dbReference type="AlphaFoldDB" id="A0AAD5CKZ9"/>
<name>A0AAD5CKZ9_AMBAR</name>
<dbReference type="Proteomes" id="UP001206925">
    <property type="component" value="Unassembled WGS sequence"/>
</dbReference>
<sequence length="81" mass="8997">MIFTHDDYNWSGVISSFLPNLQALSFKSCNLSGPLDSSLAKLKNLSVIRLDGNTFSSAIPDSYFFKALFPIRLGLLISLRI</sequence>
<dbReference type="InterPro" id="IPR032675">
    <property type="entry name" value="LRR_dom_sf"/>
</dbReference>
<dbReference type="InterPro" id="IPR001611">
    <property type="entry name" value="Leu-rich_rpt"/>
</dbReference>
<gene>
    <name evidence="1" type="ORF">M8C21_018093</name>
</gene>
<keyword evidence="2" id="KW-1185">Reference proteome</keyword>
<accession>A0AAD5CKZ9</accession>
<protein>
    <submittedName>
        <fullName evidence="1">Uncharacterized protein</fullName>
    </submittedName>
</protein>
<evidence type="ECO:0000313" key="2">
    <source>
        <dbReference type="Proteomes" id="UP001206925"/>
    </source>
</evidence>
<proteinExistence type="predicted"/>
<reference evidence="1" key="1">
    <citation type="submission" date="2022-06" db="EMBL/GenBank/DDBJ databases">
        <title>Uncovering the hologenomic basis of an extraordinary plant invasion.</title>
        <authorList>
            <person name="Bieker V.C."/>
            <person name="Martin M.D."/>
            <person name="Gilbert T."/>
            <person name="Hodgins K."/>
            <person name="Battlay P."/>
            <person name="Petersen B."/>
            <person name="Wilson J."/>
        </authorList>
    </citation>
    <scope>NUCLEOTIDE SEQUENCE</scope>
    <source>
        <strain evidence="1">AA19_3_7</strain>
        <tissue evidence="1">Leaf</tissue>
    </source>
</reference>
<comment type="caution">
    <text evidence="1">The sequence shown here is derived from an EMBL/GenBank/DDBJ whole genome shotgun (WGS) entry which is preliminary data.</text>
</comment>